<dbReference type="InterPro" id="IPR001608">
    <property type="entry name" value="Ala_racemase_N"/>
</dbReference>
<evidence type="ECO:0000256" key="3">
    <source>
        <dbReference type="ARBA" id="ARBA00023235"/>
    </source>
</evidence>
<dbReference type="GO" id="GO:0008784">
    <property type="term" value="F:alanine racemase activity"/>
    <property type="evidence" value="ECO:0007669"/>
    <property type="project" value="TreeGrafter"/>
</dbReference>
<accession>A0A1I3AAS9</accession>
<dbReference type="PANTHER" id="PTHR30511:SF3">
    <property type="entry name" value="LYSINE RACEMASE"/>
    <property type="match status" value="1"/>
</dbReference>
<organism evidence="5 6">
    <name type="scientific">Tindallia magadiensis</name>
    <dbReference type="NCBI Taxonomy" id="69895"/>
    <lineage>
        <taxon>Bacteria</taxon>
        <taxon>Bacillati</taxon>
        <taxon>Bacillota</taxon>
        <taxon>Clostridia</taxon>
        <taxon>Peptostreptococcales</taxon>
        <taxon>Tindalliaceae</taxon>
        <taxon>Tindallia</taxon>
    </lineage>
</organism>
<gene>
    <name evidence="5" type="ORF">SAMN05192551_101100</name>
</gene>
<keyword evidence="6" id="KW-1185">Reference proteome</keyword>
<comment type="cofactor">
    <cofactor evidence="1">
        <name>pyridoxal 5'-phosphate</name>
        <dbReference type="ChEBI" id="CHEBI:597326"/>
    </cofactor>
</comment>
<evidence type="ECO:0000256" key="1">
    <source>
        <dbReference type="ARBA" id="ARBA00001933"/>
    </source>
</evidence>
<keyword evidence="2" id="KW-0663">Pyridoxal phosphate</keyword>
<proteinExistence type="predicted"/>
<dbReference type="NCBIfam" id="NF040742">
    <property type="entry name" value="racem_Orr"/>
    <property type="match status" value="1"/>
</dbReference>
<protein>
    <submittedName>
        <fullName evidence="5">Predicted amino acid racemase</fullName>
    </submittedName>
</protein>
<dbReference type="SUPFAM" id="SSF51419">
    <property type="entry name" value="PLP-binding barrel"/>
    <property type="match status" value="1"/>
</dbReference>
<dbReference type="Pfam" id="PF01168">
    <property type="entry name" value="Ala_racemase_N"/>
    <property type="match status" value="1"/>
</dbReference>
<dbReference type="CDD" id="cd06815">
    <property type="entry name" value="PLPDE_III_AR_like_1"/>
    <property type="match status" value="1"/>
</dbReference>
<feature type="domain" description="Alanine racemase N-terminal" evidence="4">
    <location>
        <begin position="7"/>
        <end position="224"/>
    </location>
</feature>
<reference evidence="6" key="1">
    <citation type="submission" date="2016-10" db="EMBL/GenBank/DDBJ databases">
        <authorList>
            <person name="Varghese N."/>
            <person name="Submissions S."/>
        </authorList>
    </citation>
    <scope>NUCLEOTIDE SEQUENCE [LARGE SCALE GENOMIC DNA]</scope>
    <source>
        <strain evidence="6">Z-7934</strain>
    </source>
</reference>
<dbReference type="STRING" id="69895.SAMN05192551_101100"/>
<dbReference type="Gene3D" id="3.20.20.10">
    <property type="entry name" value="Alanine racemase"/>
    <property type="match status" value="1"/>
</dbReference>
<evidence type="ECO:0000313" key="6">
    <source>
        <dbReference type="Proteomes" id="UP000199287"/>
    </source>
</evidence>
<dbReference type="GO" id="GO:0030170">
    <property type="term" value="F:pyridoxal phosphate binding"/>
    <property type="evidence" value="ECO:0007669"/>
    <property type="project" value="TreeGrafter"/>
</dbReference>
<name>A0A1I3AAS9_9FIRM</name>
<dbReference type="PANTHER" id="PTHR30511">
    <property type="entry name" value="ALANINE RACEMASE"/>
    <property type="match status" value="1"/>
</dbReference>
<sequence>MNPRIEIHTDKLTHNAKQISKMTQEYGITPAAVTKGFCAIPQVAAAIVAGDIGILADSRIENLKKLRTLNARTMLLRLPMISQAETVVKYANISLNSEIKTLKALNQAANIQGRTHQVILMIDLGDLREGIMDDFELMAMIRQIKQLKNISLVGLGTNLTCFGAVIPDEKNLGRLIDLAQKIEKDTGQSLEFVSGGNSSSVYLMMEKRMPKGITNLRIGESILMGTESAYGKKIPDMYYDAFQLVAEIVEIREKPTVPIGQIGMDAFGGKPTFEDRGMRKRAIVAVGKQDFATHPVKCIEPGVDILGSSSDHMILDITDAEKKYFIGSELKFTLSYGAMLALTTSPYISTQLVSGGLGQEERKQ</sequence>
<evidence type="ECO:0000259" key="4">
    <source>
        <dbReference type="Pfam" id="PF01168"/>
    </source>
</evidence>
<dbReference type="Proteomes" id="UP000199287">
    <property type="component" value="Unassembled WGS sequence"/>
</dbReference>
<keyword evidence="3" id="KW-0413">Isomerase</keyword>
<dbReference type="GO" id="GO:0005829">
    <property type="term" value="C:cytosol"/>
    <property type="evidence" value="ECO:0007669"/>
    <property type="project" value="TreeGrafter"/>
</dbReference>
<evidence type="ECO:0000256" key="2">
    <source>
        <dbReference type="ARBA" id="ARBA00022898"/>
    </source>
</evidence>
<evidence type="ECO:0000313" key="5">
    <source>
        <dbReference type="EMBL" id="SFH47184.1"/>
    </source>
</evidence>
<dbReference type="AlphaFoldDB" id="A0A1I3AAS9"/>
<dbReference type="EMBL" id="FOQA01000001">
    <property type="protein sequence ID" value="SFH47184.1"/>
    <property type="molecule type" value="Genomic_DNA"/>
</dbReference>
<dbReference type="InterPro" id="IPR000821">
    <property type="entry name" value="Ala_racemase"/>
</dbReference>
<dbReference type="InterPro" id="IPR029066">
    <property type="entry name" value="PLP-binding_barrel"/>
</dbReference>